<dbReference type="AlphaFoldDB" id="A0AAN7BHJ1"/>
<feature type="compositionally biased region" description="Polar residues" evidence="1">
    <location>
        <begin position="7"/>
        <end position="22"/>
    </location>
</feature>
<dbReference type="Pfam" id="PF00583">
    <property type="entry name" value="Acetyltransf_1"/>
    <property type="match status" value="1"/>
</dbReference>
<gene>
    <name evidence="3" type="ORF">QBC38DRAFT_459252</name>
</gene>
<dbReference type="Gene3D" id="3.40.630.30">
    <property type="match status" value="1"/>
</dbReference>
<name>A0AAN7BHJ1_9PEZI</name>
<organism evidence="3 4">
    <name type="scientific">Podospora fimiseda</name>
    <dbReference type="NCBI Taxonomy" id="252190"/>
    <lineage>
        <taxon>Eukaryota</taxon>
        <taxon>Fungi</taxon>
        <taxon>Dikarya</taxon>
        <taxon>Ascomycota</taxon>
        <taxon>Pezizomycotina</taxon>
        <taxon>Sordariomycetes</taxon>
        <taxon>Sordariomycetidae</taxon>
        <taxon>Sordariales</taxon>
        <taxon>Podosporaceae</taxon>
        <taxon>Podospora</taxon>
    </lineage>
</organism>
<keyword evidence="4" id="KW-1185">Reference proteome</keyword>
<protein>
    <recommendedName>
        <fullName evidence="2">N-acetyltransferase domain-containing protein</fullName>
    </recommendedName>
</protein>
<dbReference type="Proteomes" id="UP001301958">
    <property type="component" value="Unassembled WGS sequence"/>
</dbReference>
<reference evidence="3" key="2">
    <citation type="submission" date="2023-05" db="EMBL/GenBank/DDBJ databases">
        <authorList>
            <consortium name="Lawrence Berkeley National Laboratory"/>
            <person name="Steindorff A."/>
            <person name="Hensen N."/>
            <person name="Bonometti L."/>
            <person name="Westerberg I."/>
            <person name="Brannstrom I.O."/>
            <person name="Guillou S."/>
            <person name="Cros-Aarteil S."/>
            <person name="Calhoun S."/>
            <person name="Haridas S."/>
            <person name="Kuo A."/>
            <person name="Mondo S."/>
            <person name="Pangilinan J."/>
            <person name="Riley R."/>
            <person name="Labutti K."/>
            <person name="Andreopoulos B."/>
            <person name="Lipzen A."/>
            <person name="Chen C."/>
            <person name="Yanf M."/>
            <person name="Daum C."/>
            <person name="Ng V."/>
            <person name="Clum A."/>
            <person name="Ohm R."/>
            <person name="Martin F."/>
            <person name="Silar P."/>
            <person name="Natvig D."/>
            <person name="Lalanne C."/>
            <person name="Gautier V."/>
            <person name="Ament-Velasquez S.L."/>
            <person name="Kruys A."/>
            <person name="Hutchinson M.I."/>
            <person name="Powell A.J."/>
            <person name="Barry K."/>
            <person name="Miller A.N."/>
            <person name="Grigoriev I.V."/>
            <person name="Debuchy R."/>
            <person name="Gladieux P."/>
            <person name="Thoren M.H."/>
            <person name="Johannesson H."/>
        </authorList>
    </citation>
    <scope>NUCLEOTIDE SEQUENCE</scope>
    <source>
        <strain evidence="3">CBS 990.96</strain>
    </source>
</reference>
<reference evidence="3" key="1">
    <citation type="journal article" date="2023" name="Mol. Phylogenet. Evol.">
        <title>Genome-scale phylogeny and comparative genomics of the fungal order Sordariales.</title>
        <authorList>
            <person name="Hensen N."/>
            <person name="Bonometti L."/>
            <person name="Westerberg I."/>
            <person name="Brannstrom I.O."/>
            <person name="Guillou S."/>
            <person name="Cros-Aarteil S."/>
            <person name="Calhoun S."/>
            <person name="Haridas S."/>
            <person name="Kuo A."/>
            <person name="Mondo S."/>
            <person name="Pangilinan J."/>
            <person name="Riley R."/>
            <person name="LaButti K."/>
            <person name="Andreopoulos B."/>
            <person name="Lipzen A."/>
            <person name="Chen C."/>
            <person name="Yan M."/>
            <person name="Daum C."/>
            <person name="Ng V."/>
            <person name="Clum A."/>
            <person name="Steindorff A."/>
            <person name="Ohm R.A."/>
            <person name="Martin F."/>
            <person name="Silar P."/>
            <person name="Natvig D.O."/>
            <person name="Lalanne C."/>
            <person name="Gautier V."/>
            <person name="Ament-Velasquez S.L."/>
            <person name="Kruys A."/>
            <person name="Hutchinson M.I."/>
            <person name="Powell A.J."/>
            <person name="Barry K."/>
            <person name="Miller A.N."/>
            <person name="Grigoriev I.V."/>
            <person name="Debuchy R."/>
            <person name="Gladieux P."/>
            <person name="Hiltunen Thoren M."/>
            <person name="Johannesson H."/>
        </authorList>
    </citation>
    <scope>NUCLEOTIDE SEQUENCE</scope>
    <source>
        <strain evidence="3">CBS 990.96</strain>
    </source>
</reference>
<comment type="caution">
    <text evidence="3">The sequence shown here is derived from an EMBL/GenBank/DDBJ whole genome shotgun (WGS) entry which is preliminary data.</text>
</comment>
<dbReference type="CDD" id="cd04301">
    <property type="entry name" value="NAT_SF"/>
    <property type="match status" value="1"/>
</dbReference>
<dbReference type="GO" id="GO:0016747">
    <property type="term" value="F:acyltransferase activity, transferring groups other than amino-acyl groups"/>
    <property type="evidence" value="ECO:0007669"/>
    <property type="project" value="InterPro"/>
</dbReference>
<dbReference type="InterPro" id="IPR000182">
    <property type="entry name" value="GNAT_dom"/>
</dbReference>
<evidence type="ECO:0000313" key="4">
    <source>
        <dbReference type="Proteomes" id="UP001301958"/>
    </source>
</evidence>
<proteinExistence type="predicted"/>
<sequence length="223" mass="25252">MGEPSADPSSSSPRTHSQPYTISMIPQTPEGITIYLNHYRPFRLKMLELSPEAFLTTHSTASSFLQSTWESRLLNPLGRTFFATNSETNKSEILSSLTLWRNAPNSINWEITALYTLPSARRQGIAAALIKSAEDYAVQQMRSEAEGEPEREEFCILSLAVRKKGNNVAKVTKFYEKVGFFIVGSENEQNDQGGVVWFEKKVGILRRKNRRIRPRGMKYNSAI</sequence>
<accession>A0AAN7BHJ1</accession>
<evidence type="ECO:0000259" key="2">
    <source>
        <dbReference type="PROSITE" id="PS51186"/>
    </source>
</evidence>
<dbReference type="InterPro" id="IPR016181">
    <property type="entry name" value="Acyl_CoA_acyltransferase"/>
</dbReference>
<dbReference type="EMBL" id="MU865423">
    <property type="protein sequence ID" value="KAK4223554.1"/>
    <property type="molecule type" value="Genomic_DNA"/>
</dbReference>
<dbReference type="SUPFAM" id="SSF55729">
    <property type="entry name" value="Acyl-CoA N-acyltransferases (Nat)"/>
    <property type="match status" value="1"/>
</dbReference>
<dbReference type="PROSITE" id="PS51186">
    <property type="entry name" value="GNAT"/>
    <property type="match status" value="1"/>
</dbReference>
<feature type="region of interest" description="Disordered" evidence="1">
    <location>
        <begin position="1"/>
        <end position="22"/>
    </location>
</feature>
<evidence type="ECO:0000313" key="3">
    <source>
        <dbReference type="EMBL" id="KAK4223554.1"/>
    </source>
</evidence>
<feature type="domain" description="N-acetyltransferase" evidence="2">
    <location>
        <begin position="37"/>
        <end position="203"/>
    </location>
</feature>
<evidence type="ECO:0000256" key="1">
    <source>
        <dbReference type="SAM" id="MobiDB-lite"/>
    </source>
</evidence>